<evidence type="ECO:0000256" key="1">
    <source>
        <dbReference type="SAM" id="Phobius"/>
    </source>
</evidence>
<evidence type="ECO:0000313" key="3">
    <source>
        <dbReference type="Proteomes" id="UP000038040"/>
    </source>
</evidence>
<reference evidence="5" key="1">
    <citation type="submission" date="2017-02" db="UniProtKB">
        <authorList>
            <consortium name="WormBaseParasite"/>
        </authorList>
    </citation>
    <scope>IDENTIFICATION</scope>
</reference>
<sequence length="126" mass="14486">MQLAIRIATIIIFASAGQIYVINGIISSELFPTPIRSICYSFLQVVSRIGVVISPQIFFLRDYWNLTPYILMLVFEFLDLICFQTFIPETKGYALKDSMPTSNKRKFSLKKELLPLSRKKEKNVEG</sequence>
<dbReference type="AlphaFoldDB" id="A0A0N4UP70"/>
<keyword evidence="1" id="KW-1133">Transmembrane helix</keyword>
<feature type="transmembrane region" description="Helical" evidence="1">
    <location>
        <begin position="66"/>
        <end position="87"/>
    </location>
</feature>
<evidence type="ECO:0000313" key="2">
    <source>
        <dbReference type="EMBL" id="VDN53383.1"/>
    </source>
</evidence>
<proteinExistence type="predicted"/>
<dbReference type="Proteomes" id="UP000038040">
    <property type="component" value="Unplaced"/>
</dbReference>
<name>A0A0N4UP70_DRAME</name>
<dbReference type="InterPro" id="IPR036259">
    <property type="entry name" value="MFS_trans_sf"/>
</dbReference>
<evidence type="ECO:0000313" key="5">
    <source>
        <dbReference type="WBParaSite" id="DME_0000974001-mRNA-1"/>
    </source>
</evidence>
<feature type="transmembrane region" description="Helical" evidence="1">
    <location>
        <begin position="6"/>
        <end position="26"/>
    </location>
</feature>
<gene>
    <name evidence="2" type="ORF">DME_LOCUS3356</name>
</gene>
<dbReference type="WBParaSite" id="DME_0000974001-mRNA-1">
    <property type="protein sequence ID" value="DME_0000974001-mRNA-1"/>
    <property type="gene ID" value="DME_0000974001"/>
</dbReference>
<keyword evidence="4" id="KW-1185">Reference proteome</keyword>
<keyword evidence="1" id="KW-0472">Membrane</keyword>
<reference evidence="2 4" key="2">
    <citation type="submission" date="2018-11" db="EMBL/GenBank/DDBJ databases">
        <authorList>
            <consortium name="Pathogen Informatics"/>
        </authorList>
    </citation>
    <scope>NUCLEOTIDE SEQUENCE [LARGE SCALE GENOMIC DNA]</scope>
</reference>
<dbReference type="OrthoDB" id="3936150at2759"/>
<protein>
    <submittedName>
        <fullName evidence="5">MFS domain-containing protein</fullName>
    </submittedName>
</protein>
<dbReference type="Proteomes" id="UP000274756">
    <property type="component" value="Unassembled WGS sequence"/>
</dbReference>
<accession>A0A0N4UP70</accession>
<dbReference type="EMBL" id="UYYG01000126">
    <property type="protein sequence ID" value="VDN53383.1"/>
    <property type="molecule type" value="Genomic_DNA"/>
</dbReference>
<organism evidence="3 5">
    <name type="scientific">Dracunculus medinensis</name>
    <name type="common">Guinea worm</name>
    <dbReference type="NCBI Taxonomy" id="318479"/>
    <lineage>
        <taxon>Eukaryota</taxon>
        <taxon>Metazoa</taxon>
        <taxon>Ecdysozoa</taxon>
        <taxon>Nematoda</taxon>
        <taxon>Chromadorea</taxon>
        <taxon>Rhabditida</taxon>
        <taxon>Spirurina</taxon>
        <taxon>Dracunculoidea</taxon>
        <taxon>Dracunculidae</taxon>
        <taxon>Dracunculus</taxon>
    </lineage>
</organism>
<feature type="transmembrane region" description="Helical" evidence="1">
    <location>
        <begin position="38"/>
        <end position="60"/>
    </location>
</feature>
<dbReference type="Gene3D" id="1.20.1250.20">
    <property type="entry name" value="MFS general substrate transporter like domains"/>
    <property type="match status" value="1"/>
</dbReference>
<dbReference type="SUPFAM" id="SSF103473">
    <property type="entry name" value="MFS general substrate transporter"/>
    <property type="match status" value="1"/>
</dbReference>
<keyword evidence="1" id="KW-0812">Transmembrane</keyword>
<evidence type="ECO:0000313" key="4">
    <source>
        <dbReference type="Proteomes" id="UP000274756"/>
    </source>
</evidence>
<dbReference type="STRING" id="318479.A0A0N4UP70"/>